<evidence type="ECO:0000256" key="1">
    <source>
        <dbReference type="ARBA" id="ARBA00004651"/>
    </source>
</evidence>
<feature type="transmembrane region" description="Helical" evidence="8">
    <location>
        <begin position="433"/>
        <end position="454"/>
    </location>
</feature>
<feature type="transmembrane region" description="Helical" evidence="8">
    <location>
        <begin position="360"/>
        <end position="378"/>
    </location>
</feature>
<dbReference type="Proteomes" id="UP000633814">
    <property type="component" value="Unassembled WGS sequence"/>
</dbReference>
<keyword evidence="5 8" id="KW-0812">Transmembrane</keyword>
<keyword evidence="3" id="KW-0813">Transport</keyword>
<feature type="transmembrane region" description="Helical" evidence="8">
    <location>
        <begin position="990"/>
        <end position="1013"/>
    </location>
</feature>
<dbReference type="Gene3D" id="3.30.70.1440">
    <property type="entry name" value="Multidrug efflux transporter AcrB pore domain"/>
    <property type="match status" value="1"/>
</dbReference>
<evidence type="ECO:0000256" key="5">
    <source>
        <dbReference type="ARBA" id="ARBA00022692"/>
    </source>
</evidence>
<dbReference type="SUPFAM" id="SSF82866">
    <property type="entry name" value="Multidrug efflux transporter AcrB transmembrane domain"/>
    <property type="match status" value="2"/>
</dbReference>
<accession>A0ABS8C6A4</accession>
<dbReference type="Gene3D" id="3.30.2090.10">
    <property type="entry name" value="Multidrug efflux transporter AcrB TolC docking domain, DN and DC subdomains"/>
    <property type="match status" value="2"/>
</dbReference>
<comment type="similarity">
    <text evidence="2">Belongs to the resistance-nodulation-cell division (RND) (TC 2.A.6) family.</text>
</comment>
<evidence type="ECO:0000313" key="9">
    <source>
        <dbReference type="EMBL" id="MCB5227867.1"/>
    </source>
</evidence>
<keyword evidence="4" id="KW-1003">Cell membrane</keyword>
<dbReference type="EMBL" id="JAEINI020000011">
    <property type="protein sequence ID" value="MCB5227867.1"/>
    <property type="molecule type" value="Genomic_DNA"/>
</dbReference>
<dbReference type="PRINTS" id="PR00702">
    <property type="entry name" value="ACRIFLAVINRP"/>
</dbReference>
<evidence type="ECO:0000313" key="10">
    <source>
        <dbReference type="Proteomes" id="UP000633814"/>
    </source>
</evidence>
<sequence>MSMAALLRFILTQKLFVLALTVLVIALAVQAWQRLPIDAFPDISPTQVKLIIRAPGMTTAEVEAQITQPIETELLGIPNQSILRSTTKYGITSITIDFTEGTDIYWARQQVSERLAGVWGSLPDIAEGGLAPMSTPLSEIFMFSYNNPNLSLTERRHVLDWQIRPLLRTVPGVAEVATMGGYVQTYEFAPDLVRLQQAGISLEHLISWLQQQHMNGSVGRINSGTNTLVIRTEGKLTDAFDLSQLTIADANGNPITLAQLGEVSLGHLARFGGVTHNGKETAQAMIIALKGANTSEVVAAVKAKLDQISVTLPEGSELNVFYDRATLIETAVSTILEALFAAVLLVIVVLFIFLADVRAALVVAVAIPLAVAITFLAMDQFGLTANLMSLGGIVIAIGMLVDAAVVVVENIVSQGQQLRHAPLAHRVYRATLAVAKPVIAGTAIVIIVFAPLLMLTGLEGKLFSPVAMTIVFAMLASLVIALCVIPVLAVSLIKVSDKPAPKFLLWLLQRYQHALTKVIQRPAPWLIMALLLVMGTGLTASFVGKTFMPVMDEGDLIVQLEKHPDVSLSESLAVDSQISQRLLRDVAEIKQIVARIGSDELGMDPMGLNETDMFMQLHPATTWQVSSKEALTEKIRTILQEYPGINFNFTQPIQMRVSEMLTGTSGDVAVKVFGDDVATLSHLAQSIAHTTEQMSGSVDVQTTIIDGGEFVNVRLRPEVAARYQLTTEELSRRLRIFVDGLQVGEITNGKIKTPLLFSSSQQPNQVSYLEQLATLPISLPNGSVVALASVATIETQFGPSLIERENGSRFAVVTSNVSGRDIVSFVEELKQQVGQAVSLPSGYTIEYGGEFENQARATNNLLMIVPLVLLVIVLILFTTFRSLAIAGLVYANIPFALMGGVLALFISGEYLSVPASVGFIALLGVAVLNGVVMLSHFQSIEERYNDIKELVIAGAGDRLRAILMTATTAMLGLIPLALATGPGAEIQRPLAIVVIGGLITSTLTTLFLLPLMYARLRGRHDRT</sequence>
<feature type="transmembrane region" description="Helical" evidence="8">
    <location>
        <begin position="466"/>
        <end position="493"/>
    </location>
</feature>
<dbReference type="Gene3D" id="1.20.1640.10">
    <property type="entry name" value="Multidrug efflux transporter AcrB transmembrane domain"/>
    <property type="match status" value="2"/>
</dbReference>
<dbReference type="PANTHER" id="PTHR32063">
    <property type="match status" value="1"/>
</dbReference>
<evidence type="ECO:0000256" key="7">
    <source>
        <dbReference type="ARBA" id="ARBA00023136"/>
    </source>
</evidence>
<feature type="transmembrane region" description="Helical" evidence="8">
    <location>
        <begin position="861"/>
        <end position="880"/>
    </location>
</feature>
<dbReference type="InterPro" id="IPR027463">
    <property type="entry name" value="AcrB_DN_DC_subdom"/>
</dbReference>
<feature type="transmembrane region" description="Helical" evidence="8">
    <location>
        <begin position="390"/>
        <end position="412"/>
    </location>
</feature>
<protein>
    <submittedName>
        <fullName evidence="9">CusA/CzcA family heavy metal efflux RND transporter</fullName>
    </submittedName>
</protein>
<dbReference type="RefSeq" id="WP_226751931.1">
    <property type="nucleotide sequence ID" value="NZ_JAEINI020000011.1"/>
</dbReference>
<keyword evidence="7 8" id="KW-0472">Membrane</keyword>
<proteinExistence type="inferred from homology"/>
<keyword evidence="10" id="KW-1185">Reference proteome</keyword>
<reference evidence="9 10" key="1">
    <citation type="submission" date="2021-10" db="EMBL/GenBank/DDBJ databases">
        <title>Alishewanella koreense sp. nov. isolated from seawater of southwestern coast in South Korea and the proposal for the reclassification of Rheinheimera perlucida and Rheinheimera tuosuensis as Arsukibacterium perlucida and Arsukibacterium tuosuensis.</title>
        <authorList>
            <person name="Kim K.H."/>
            <person name="Ruan W."/>
            <person name="Kim K.R."/>
            <person name="Baek J.H."/>
            <person name="Jeon C.O."/>
        </authorList>
    </citation>
    <scope>NUCLEOTIDE SEQUENCE [LARGE SCALE GENOMIC DNA]</scope>
    <source>
        <strain evidence="9 10">16-MA</strain>
    </source>
</reference>
<feature type="transmembrane region" description="Helical" evidence="8">
    <location>
        <begin position="958"/>
        <end position="978"/>
    </location>
</feature>
<dbReference type="InterPro" id="IPR001036">
    <property type="entry name" value="Acrflvin-R"/>
</dbReference>
<dbReference type="PANTHER" id="PTHR32063:SF68">
    <property type="entry name" value="PROBALE CATION EFFLUX SYSTEM PROTEIN"/>
    <property type="match status" value="1"/>
</dbReference>
<evidence type="ECO:0000256" key="3">
    <source>
        <dbReference type="ARBA" id="ARBA00022448"/>
    </source>
</evidence>
<dbReference type="Gene3D" id="3.30.70.1320">
    <property type="entry name" value="Multidrug efflux transporter AcrB pore domain like"/>
    <property type="match status" value="1"/>
</dbReference>
<feature type="transmembrane region" description="Helical" evidence="8">
    <location>
        <begin position="887"/>
        <end position="907"/>
    </location>
</feature>
<dbReference type="Pfam" id="PF00873">
    <property type="entry name" value="ACR_tran"/>
    <property type="match status" value="1"/>
</dbReference>
<dbReference type="InterPro" id="IPR004763">
    <property type="entry name" value="CusA-like"/>
</dbReference>
<evidence type="ECO:0000256" key="8">
    <source>
        <dbReference type="SAM" id="Phobius"/>
    </source>
</evidence>
<dbReference type="Gene3D" id="3.30.70.1430">
    <property type="entry name" value="Multidrug efflux transporter AcrB pore domain"/>
    <property type="match status" value="2"/>
</dbReference>
<organism evidence="9 10">
    <name type="scientific">Alishewanella maricola</name>
    <dbReference type="NCBI Taxonomy" id="2795740"/>
    <lineage>
        <taxon>Bacteria</taxon>
        <taxon>Pseudomonadati</taxon>
        <taxon>Pseudomonadota</taxon>
        <taxon>Gammaproteobacteria</taxon>
        <taxon>Alteromonadales</taxon>
        <taxon>Alteromonadaceae</taxon>
        <taxon>Alishewanella</taxon>
    </lineage>
</organism>
<keyword evidence="6 8" id="KW-1133">Transmembrane helix</keyword>
<dbReference type="SUPFAM" id="SSF82714">
    <property type="entry name" value="Multidrug efflux transporter AcrB TolC docking domain, DN and DC subdomains"/>
    <property type="match status" value="2"/>
</dbReference>
<dbReference type="SUPFAM" id="SSF82693">
    <property type="entry name" value="Multidrug efflux transporter AcrB pore domain, PN1, PN2, PC1 and PC2 subdomains"/>
    <property type="match status" value="2"/>
</dbReference>
<evidence type="ECO:0000256" key="2">
    <source>
        <dbReference type="ARBA" id="ARBA00010942"/>
    </source>
</evidence>
<feature type="transmembrane region" description="Helical" evidence="8">
    <location>
        <begin position="331"/>
        <end position="353"/>
    </location>
</feature>
<feature type="transmembrane region" description="Helical" evidence="8">
    <location>
        <begin position="913"/>
        <end position="937"/>
    </location>
</feature>
<dbReference type="NCBIfam" id="TIGR00914">
    <property type="entry name" value="2A0601"/>
    <property type="match status" value="1"/>
</dbReference>
<feature type="transmembrane region" description="Helical" evidence="8">
    <location>
        <begin position="525"/>
        <end position="543"/>
    </location>
</feature>
<comment type="caution">
    <text evidence="9">The sequence shown here is derived from an EMBL/GenBank/DDBJ whole genome shotgun (WGS) entry which is preliminary data.</text>
</comment>
<comment type="subcellular location">
    <subcellularLocation>
        <location evidence="1">Cell membrane</location>
        <topology evidence="1">Multi-pass membrane protein</topology>
    </subcellularLocation>
</comment>
<gene>
    <name evidence="9" type="ORF">JAO78_013700</name>
</gene>
<name>A0ABS8C6A4_9ALTE</name>
<evidence type="ECO:0000256" key="6">
    <source>
        <dbReference type="ARBA" id="ARBA00022989"/>
    </source>
</evidence>
<evidence type="ECO:0000256" key="4">
    <source>
        <dbReference type="ARBA" id="ARBA00022475"/>
    </source>
</evidence>